<evidence type="ECO:0000313" key="14">
    <source>
        <dbReference type="EMBL" id="GAT77335.1"/>
    </source>
</evidence>
<dbReference type="InterPro" id="IPR036169">
    <property type="entry name" value="DXPR_C_sf"/>
</dbReference>
<name>A0A170RX20_EHRRU</name>
<feature type="domain" description="1-deoxy-D-xylulose 5-phosphate reductoisomerase N-terminal" evidence="11">
    <location>
        <begin position="4"/>
        <end position="130"/>
    </location>
</feature>
<dbReference type="Gene3D" id="1.10.1740.10">
    <property type="match status" value="1"/>
</dbReference>
<dbReference type="STRING" id="779.GCA_002019755_00533"/>
<keyword evidence="4 9" id="KW-0521">NADP</keyword>
<feature type="binding site" evidence="9">
    <location>
        <position position="148"/>
    </location>
    <ligand>
        <name>Mn(2+)</name>
        <dbReference type="ChEBI" id="CHEBI:29035"/>
    </ligand>
</feature>
<evidence type="ECO:0000259" key="12">
    <source>
        <dbReference type="Pfam" id="PF08436"/>
    </source>
</evidence>
<dbReference type="EC" id="1.1.1.267" evidence="9"/>
<evidence type="ECO:0000256" key="1">
    <source>
        <dbReference type="ARBA" id="ARBA00005094"/>
    </source>
</evidence>
<dbReference type="GO" id="GO:0016853">
    <property type="term" value="F:isomerase activity"/>
    <property type="evidence" value="ECO:0007669"/>
    <property type="project" value="UniProtKB-KW"/>
</dbReference>
<comment type="cofactor">
    <cofactor evidence="9">
        <name>Mg(2+)</name>
        <dbReference type="ChEBI" id="CHEBI:18420"/>
    </cofactor>
    <cofactor evidence="9">
        <name>Mn(2+)</name>
        <dbReference type="ChEBI" id="CHEBI:29035"/>
    </cofactor>
</comment>
<feature type="domain" description="1-deoxy-D-xylulose 5-phosphate reductoisomerase C-terminal" evidence="12">
    <location>
        <begin position="144"/>
        <end position="227"/>
    </location>
</feature>
<dbReference type="GO" id="GO:0070402">
    <property type="term" value="F:NADPH binding"/>
    <property type="evidence" value="ECO:0007669"/>
    <property type="project" value="InterPro"/>
</dbReference>
<evidence type="ECO:0000256" key="7">
    <source>
        <dbReference type="ARBA" id="ARBA00023229"/>
    </source>
</evidence>
<dbReference type="PANTHER" id="PTHR30525:SF0">
    <property type="entry name" value="1-DEOXY-D-XYLULOSE 5-PHOSPHATE REDUCTOISOMERASE, CHLOROPLASTIC"/>
    <property type="match status" value="1"/>
</dbReference>
<keyword evidence="7 9" id="KW-0414">Isoprene biosynthesis</keyword>
<evidence type="ECO:0000256" key="9">
    <source>
        <dbReference type="HAMAP-Rule" id="MF_00183"/>
    </source>
</evidence>
<evidence type="ECO:0000313" key="17">
    <source>
        <dbReference type="Proteomes" id="UP000092731"/>
    </source>
</evidence>
<dbReference type="GO" id="GO:0030604">
    <property type="term" value="F:1-deoxy-D-xylulose-5-phosphate reductoisomerase activity"/>
    <property type="evidence" value="ECO:0007669"/>
    <property type="project" value="UniProtKB-UniRule"/>
</dbReference>
<feature type="binding site" evidence="9">
    <location>
        <position position="150"/>
    </location>
    <ligand>
        <name>Mn(2+)</name>
        <dbReference type="ChEBI" id="CHEBI:29035"/>
    </ligand>
</feature>
<comment type="caution">
    <text evidence="9">Lacks conserved residue(s) required for the propagation of feature annotation.</text>
</comment>
<evidence type="ECO:0000259" key="13">
    <source>
        <dbReference type="Pfam" id="PF13288"/>
    </source>
</evidence>
<feature type="binding site" evidence="9">
    <location>
        <position position="123"/>
    </location>
    <ligand>
        <name>1-deoxy-D-xylulose 5-phosphate</name>
        <dbReference type="ChEBI" id="CHEBI:57792"/>
    </ligand>
</feature>
<reference evidence="14" key="1">
    <citation type="journal article" date="2016" name="Genome Announc.">
        <title>Draft Genome Sequences of Three Strains of Ehrlichia ruminantium, a Tick-Borne Pathogen of Ruminants, Isolated from Zimbabwe, The Gambia, and Ghana.</title>
        <authorList>
            <person name="Nakao R."/>
            <person name="Jongejan F."/>
            <person name="Sugimoto C."/>
        </authorList>
    </citation>
    <scope>NUCLEOTIDE SEQUENCE</scope>
    <source>
        <strain evidence="14">Kerr Seringe</strain>
        <strain evidence="15">Pokoase 417</strain>
    </source>
</reference>
<dbReference type="Pfam" id="PF13288">
    <property type="entry name" value="DXPR_C"/>
    <property type="match status" value="1"/>
</dbReference>
<dbReference type="InterPro" id="IPR026877">
    <property type="entry name" value="DXPR_C"/>
</dbReference>
<evidence type="ECO:0000313" key="16">
    <source>
        <dbReference type="Proteomes" id="UP000092677"/>
    </source>
</evidence>
<feature type="binding site" evidence="9">
    <location>
        <position position="11"/>
    </location>
    <ligand>
        <name>NADPH</name>
        <dbReference type="ChEBI" id="CHEBI:57783"/>
    </ligand>
</feature>
<dbReference type="InterPro" id="IPR013512">
    <property type="entry name" value="DXP_reductoisomerase_N"/>
</dbReference>
<dbReference type="SUPFAM" id="SSF55347">
    <property type="entry name" value="Glyceraldehyde-3-phosphate dehydrogenase-like, C-terminal domain"/>
    <property type="match status" value="1"/>
</dbReference>
<dbReference type="SUPFAM" id="SSF69055">
    <property type="entry name" value="1-deoxy-D-xylulose-5-phosphate reductoisomerase, C-terminal domain"/>
    <property type="match status" value="1"/>
</dbReference>
<dbReference type="GO" id="GO:0051484">
    <property type="term" value="P:isopentenyl diphosphate biosynthetic process, methylerythritol 4-phosphate pathway involved in terpenoid biosynthetic process"/>
    <property type="evidence" value="ECO:0007669"/>
    <property type="project" value="TreeGrafter"/>
</dbReference>
<evidence type="ECO:0000256" key="2">
    <source>
        <dbReference type="ARBA" id="ARBA00006825"/>
    </source>
</evidence>
<feature type="transmembrane region" description="Helical" evidence="10">
    <location>
        <begin position="93"/>
        <end position="115"/>
    </location>
</feature>
<dbReference type="HAMAP" id="MF_00183">
    <property type="entry name" value="DXP_reductoisom"/>
    <property type="match status" value="1"/>
</dbReference>
<feature type="binding site" evidence="9">
    <location>
        <position position="38"/>
    </location>
    <ligand>
        <name>NADPH</name>
        <dbReference type="ChEBI" id="CHEBI:57783"/>
    </ligand>
</feature>
<dbReference type="AlphaFoldDB" id="A0A170RX20"/>
<feature type="binding site" evidence="9">
    <location>
        <position position="150"/>
    </location>
    <ligand>
        <name>1-deoxy-D-xylulose 5-phosphate</name>
        <dbReference type="ChEBI" id="CHEBI:57792"/>
    </ligand>
</feature>
<feature type="binding site" evidence="9">
    <location>
        <position position="10"/>
    </location>
    <ligand>
        <name>NADPH</name>
        <dbReference type="ChEBI" id="CHEBI:57783"/>
    </ligand>
</feature>
<dbReference type="SUPFAM" id="SSF51735">
    <property type="entry name" value="NAD(P)-binding Rossmann-fold domains"/>
    <property type="match status" value="1"/>
</dbReference>
<keyword evidence="3 9" id="KW-0479">Metal-binding</keyword>
<feature type="binding site" evidence="9">
    <location>
        <position position="219"/>
    </location>
    <ligand>
        <name>1-deoxy-D-xylulose 5-phosphate</name>
        <dbReference type="ChEBI" id="CHEBI:57792"/>
    </ligand>
</feature>
<dbReference type="NCBIfam" id="TIGR00243">
    <property type="entry name" value="Dxr"/>
    <property type="match status" value="1"/>
</dbReference>
<dbReference type="FunFam" id="3.40.50.720:FF:000045">
    <property type="entry name" value="1-deoxy-D-xylulose 5-phosphate reductoisomerase"/>
    <property type="match status" value="1"/>
</dbReference>
<dbReference type="InterPro" id="IPR003821">
    <property type="entry name" value="DXP_reductoisomerase"/>
</dbReference>
<organism evidence="14 16">
    <name type="scientific">Ehrlichia ruminantium</name>
    <name type="common">heartwater rickettsia</name>
    <name type="synonym">Cowdria ruminantium</name>
    <dbReference type="NCBI Taxonomy" id="779"/>
    <lineage>
        <taxon>Bacteria</taxon>
        <taxon>Pseudomonadati</taxon>
        <taxon>Pseudomonadota</taxon>
        <taxon>Alphaproteobacteria</taxon>
        <taxon>Rickettsiales</taxon>
        <taxon>Anaplasmataceae</taxon>
        <taxon>Ehrlichia</taxon>
    </lineage>
</organism>
<dbReference type="Proteomes" id="UP000092677">
    <property type="component" value="Unassembled WGS sequence"/>
</dbReference>
<proteinExistence type="inferred from homology"/>
<feature type="domain" description="DXP reductoisomerase C-terminal" evidence="13">
    <location>
        <begin position="259"/>
        <end position="377"/>
    </location>
</feature>
<keyword evidence="9" id="KW-0460">Magnesium</keyword>
<comment type="caution">
    <text evidence="14">The sequence shown here is derived from an EMBL/GenBank/DDBJ whole genome shotgun (WGS) entry which is preliminary data.</text>
</comment>
<comment type="function">
    <text evidence="9">Catalyzes the NADPH-dependent rearrangement and reduction of 1-deoxy-D-xylulose-5-phosphate (DXP) to 2-C-methyl-D-erythritol 4-phosphate (MEP).</text>
</comment>
<feature type="binding site" evidence="9">
    <location>
        <position position="149"/>
    </location>
    <ligand>
        <name>1-deoxy-D-xylulose 5-phosphate</name>
        <dbReference type="ChEBI" id="CHEBI:57792"/>
    </ligand>
</feature>
<evidence type="ECO:0000256" key="6">
    <source>
        <dbReference type="ARBA" id="ARBA00023211"/>
    </source>
</evidence>
<keyword evidence="10" id="KW-0812">Transmembrane</keyword>
<feature type="binding site" evidence="9">
    <location>
        <position position="124"/>
    </location>
    <ligand>
        <name>NADPH</name>
        <dbReference type="ChEBI" id="CHEBI:57783"/>
    </ligand>
</feature>
<dbReference type="InterPro" id="IPR013644">
    <property type="entry name" value="DXP_reductoisomerase_C"/>
</dbReference>
<evidence type="ECO:0000256" key="4">
    <source>
        <dbReference type="ARBA" id="ARBA00022857"/>
    </source>
</evidence>
<keyword evidence="14" id="KW-0413">Isomerase</keyword>
<evidence type="ECO:0000256" key="10">
    <source>
        <dbReference type="SAM" id="Phobius"/>
    </source>
</evidence>
<dbReference type="RefSeq" id="WP_065432653.1">
    <property type="nucleotide sequence ID" value="NZ_BDDL01000065.1"/>
</dbReference>
<evidence type="ECO:0000256" key="3">
    <source>
        <dbReference type="ARBA" id="ARBA00022723"/>
    </source>
</evidence>
<gene>
    <name evidence="9 14" type="primary">dxr</name>
    <name evidence="14" type="ORF">EHRUM2_05550</name>
    <name evidence="15" type="ORF">EHRUM3_06700</name>
</gene>
<feature type="binding site" evidence="9">
    <location>
        <position position="197"/>
    </location>
    <ligand>
        <name>1-deoxy-D-xylulose 5-phosphate</name>
        <dbReference type="ChEBI" id="CHEBI:57792"/>
    </ligand>
</feature>
<evidence type="ECO:0000256" key="8">
    <source>
        <dbReference type="ARBA" id="ARBA00048543"/>
    </source>
</evidence>
<dbReference type="UniPathway" id="UPA00056">
    <property type="reaction ID" value="UER00092"/>
</dbReference>
<dbReference type="PIRSF" id="PIRSF006205">
    <property type="entry name" value="Dxp_reductismrs"/>
    <property type="match status" value="1"/>
</dbReference>
<dbReference type="Proteomes" id="UP000092731">
    <property type="component" value="Unassembled WGS sequence"/>
</dbReference>
<dbReference type="Pfam" id="PF02670">
    <property type="entry name" value="DXP_reductoisom"/>
    <property type="match status" value="1"/>
</dbReference>
<comment type="pathway">
    <text evidence="1 9">Isoprenoid biosynthesis; isopentenyl diphosphate biosynthesis via DXP pathway; isopentenyl diphosphate from 1-deoxy-D-xylulose 5-phosphate: step 1/6.</text>
</comment>
<feature type="binding site" evidence="9">
    <location>
        <position position="216"/>
    </location>
    <ligand>
        <name>1-deoxy-D-xylulose 5-phosphate</name>
        <dbReference type="ChEBI" id="CHEBI:57792"/>
    </ligand>
</feature>
<feature type="binding site" evidence="9">
    <location>
        <position position="122"/>
    </location>
    <ligand>
        <name>NADPH</name>
        <dbReference type="ChEBI" id="CHEBI:57783"/>
    </ligand>
</feature>
<comment type="similarity">
    <text evidence="2 9">Belongs to the DXR family.</text>
</comment>
<keyword evidence="6 9" id="KW-0464">Manganese</keyword>
<feature type="binding site" evidence="9">
    <location>
        <position position="215"/>
    </location>
    <ligand>
        <name>1-deoxy-D-xylulose 5-phosphate</name>
        <dbReference type="ChEBI" id="CHEBI:57792"/>
    </ligand>
</feature>
<feature type="binding site" evidence="9">
    <location>
        <position position="174"/>
    </location>
    <ligand>
        <name>1-deoxy-D-xylulose 5-phosphate</name>
        <dbReference type="ChEBI" id="CHEBI:57792"/>
    </ligand>
</feature>
<evidence type="ECO:0000256" key="5">
    <source>
        <dbReference type="ARBA" id="ARBA00023002"/>
    </source>
</evidence>
<sequence>MKTVSIFGSTGAIGQMMIDVILASSDSYQVKALVAKSNVQLLAFQARIVNAEMVVIADVGLYKELKDLLFGTNVKISVGDVGMQMAASLNVDYVMMAIVGIAALVPMVYLISAGVKVIALANKESVVCGGTLLFNLAREKNVNIIPVDSEHNAIFQILHSNDRENIDKITITGSGGALLYMDHDQMRNITVQETIKHPVWKMGKKISIDSATMVNKSLEIIEAYHLFSVKSEKLDVIIHPEAIVHGIVSYVDGACIAFMSVPDMKISIMYTLSWPNRMSMLYKKLNLASYHKLTFMKPDINKFPGIRLGFEILRTSNIHANSIIFNTANEVAVDAFLNRKIGFLDIVNVIYTTLNMVDYLHINSLSDILECDSIARRVASDIICKLN</sequence>
<accession>A0A170RX20</accession>
<evidence type="ECO:0000259" key="11">
    <source>
        <dbReference type="Pfam" id="PF02670"/>
    </source>
</evidence>
<dbReference type="Gene3D" id="3.40.50.720">
    <property type="entry name" value="NAD(P)-binding Rossmann-like Domain"/>
    <property type="match status" value="1"/>
</dbReference>
<evidence type="ECO:0000313" key="15">
    <source>
        <dbReference type="EMBL" id="GAT78447.1"/>
    </source>
</evidence>
<dbReference type="PANTHER" id="PTHR30525">
    <property type="entry name" value="1-DEOXY-D-XYLULOSE 5-PHOSPHATE REDUCTOISOMERASE"/>
    <property type="match status" value="1"/>
</dbReference>
<keyword evidence="10" id="KW-0472">Membrane</keyword>
<keyword evidence="10" id="KW-1133">Transmembrane helix</keyword>
<feature type="binding site" evidence="9">
    <location>
        <position position="203"/>
    </location>
    <ligand>
        <name>NADPH</name>
        <dbReference type="ChEBI" id="CHEBI:57783"/>
    </ligand>
</feature>
<reference evidence="16 17" key="2">
    <citation type="submission" date="2016-05" db="EMBL/GenBank/DDBJ databases">
        <title>Draft genome sequences of four strains of Ehrlichia ruminantium, a tick-borne pathogen of ruminants, isolated from Zimbabwe, The Gambia and Ghana.</title>
        <authorList>
            <person name="Nakao R."/>
            <person name="Jongejan F."/>
            <person name="Sugimoto C."/>
        </authorList>
    </citation>
    <scope>NUCLEOTIDE SEQUENCE [LARGE SCALE GENOMIC DNA]</scope>
    <source>
        <strain evidence="16">Kerr Seringe</strain>
        <strain evidence="17">Pokoase 417</strain>
    </source>
</reference>
<feature type="binding site" evidence="9">
    <location>
        <position position="13"/>
    </location>
    <ligand>
        <name>NADPH</name>
        <dbReference type="ChEBI" id="CHEBI:57783"/>
    </ligand>
</feature>
<feature type="binding site" evidence="9">
    <location>
        <position position="219"/>
    </location>
    <ligand>
        <name>Mn(2+)</name>
        <dbReference type="ChEBI" id="CHEBI:29035"/>
    </ligand>
</feature>
<feature type="binding site" evidence="9">
    <location>
        <position position="210"/>
    </location>
    <ligand>
        <name>1-deoxy-D-xylulose 5-phosphate</name>
        <dbReference type="ChEBI" id="CHEBI:57792"/>
    </ligand>
</feature>
<dbReference type="InterPro" id="IPR036291">
    <property type="entry name" value="NAD(P)-bd_dom_sf"/>
</dbReference>
<dbReference type="Pfam" id="PF08436">
    <property type="entry name" value="DXP_redisom_C"/>
    <property type="match status" value="1"/>
</dbReference>
<protein>
    <recommendedName>
        <fullName evidence="9">1-deoxy-D-xylulose 5-phosphate reductoisomerase</fullName>
        <shortName evidence="9">DXP reductoisomerase</shortName>
        <ecNumber evidence="9">1.1.1.267</ecNumber>
    </recommendedName>
    <alternativeName>
        <fullName evidence="9">1-deoxyxylulose-5-phosphate reductoisomerase</fullName>
    </alternativeName>
    <alternativeName>
        <fullName evidence="9">2-C-methyl-D-erythritol 4-phosphate synthase</fullName>
    </alternativeName>
</protein>
<dbReference type="EMBL" id="BDDM01000214">
    <property type="protein sequence ID" value="GAT78447.1"/>
    <property type="molecule type" value="Genomic_DNA"/>
</dbReference>
<dbReference type="GO" id="GO:0030145">
    <property type="term" value="F:manganese ion binding"/>
    <property type="evidence" value="ECO:0007669"/>
    <property type="project" value="TreeGrafter"/>
</dbReference>
<dbReference type="EMBL" id="BDDL01000065">
    <property type="protein sequence ID" value="GAT77335.1"/>
    <property type="molecule type" value="Genomic_DNA"/>
</dbReference>
<comment type="catalytic activity">
    <reaction evidence="8">
        <text>2-C-methyl-D-erythritol 4-phosphate + NADP(+) = 1-deoxy-D-xylulose 5-phosphate + NADPH + H(+)</text>
        <dbReference type="Rhea" id="RHEA:13717"/>
        <dbReference type="ChEBI" id="CHEBI:15378"/>
        <dbReference type="ChEBI" id="CHEBI:57783"/>
        <dbReference type="ChEBI" id="CHEBI:57792"/>
        <dbReference type="ChEBI" id="CHEBI:58262"/>
        <dbReference type="ChEBI" id="CHEBI:58349"/>
        <dbReference type="EC" id="1.1.1.267"/>
    </reaction>
    <physiologicalReaction direction="right-to-left" evidence="8">
        <dbReference type="Rhea" id="RHEA:13719"/>
    </physiologicalReaction>
</comment>
<keyword evidence="5 9" id="KW-0560">Oxidoreductase</keyword>